<dbReference type="OrthoDB" id="10330228at2759"/>
<feature type="compositionally biased region" description="Polar residues" evidence="1">
    <location>
        <begin position="209"/>
        <end position="218"/>
    </location>
</feature>
<dbReference type="AlphaFoldDB" id="A0A0J9SHN3"/>
<feature type="region of interest" description="Disordered" evidence="1">
    <location>
        <begin position="183"/>
        <end position="234"/>
    </location>
</feature>
<sequence length="281" mass="32780">MKYIKEEKLELVEKWLQDFKPNLKKYLSLINAKKENIDINIHCRDLNYILDTISERVFEYKKIERIKWYHDIEETTIKLLNNEFKELKCKREMYDSNNNYMHIKKYMRDLCEDIKYIIEKKMELQKNANCKDIIFRVSERQKQLREVFHTNTRHSVFNFDNNCTVDYIMNNFSGNECNNVAKSPKPKAQTVNTSMEQTKQDASPALGETLTTAPGQSVDTKEASEQEDDEMEPNGIEESDFLMGMSLKLSSGEAEPKLDTTYAAASLCGVSLIGAMIYKVK</sequence>
<dbReference type="EMBL" id="KQ234172">
    <property type="protein sequence ID" value="KMZ82515.1"/>
    <property type="molecule type" value="Genomic_DNA"/>
</dbReference>
<feature type="compositionally biased region" description="Polar residues" evidence="1">
    <location>
        <begin position="189"/>
        <end position="201"/>
    </location>
</feature>
<evidence type="ECO:0000313" key="3">
    <source>
        <dbReference type="EMBL" id="KMZ82515.1"/>
    </source>
</evidence>
<gene>
    <name evidence="3" type="ORF">PVIIG_06343</name>
    <name evidence="2" type="ORF">PVIIG_06390</name>
</gene>
<evidence type="ECO:0000313" key="2">
    <source>
        <dbReference type="EMBL" id="KMZ82512.1"/>
    </source>
</evidence>
<protein>
    <submittedName>
        <fullName evidence="3">Uncharacterized protein</fullName>
    </submittedName>
</protein>
<dbReference type="EMBL" id="KQ234173">
    <property type="protein sequence ID" value="KMZ82512.1"/>
    <property type="molecule type" value="Genomic_DNA"/>
</dbReference>
<accession>A0A0J9SHN3</accession>
<feature type="compositionally biased region" description="Acidic residues" evidence="1">
    <location>
        <begin position="225"/>
        <end position="234"/>
    </location>
</feature>
<organism evidence="3 4">
    <name type="scientific">Plasmodium vivax India VII</name>
    <dbReference type="NCBI Taxonomy" id="1077284"/>
    <lineage>
        <taxon>Eukaryota</taxon>
        <taxon>Sar</taxon>
        <taxon>Alveolata</taxon>
        <taxon>Apicomplexa</taxon>
        <taxon>Aconoidasida</taxon>
        <taxon>Haemosporida</taxon>
        <taxon>Plasmodiidae</taxon>
        <taxon>Plasmodium</taxon>
        <taxon>Plasmodium (Plasmodium)</taxon>
    </lineage>
</organism>
<name>A0A0J9SHN3_PLAVI</name>
<evidence type="ECO:0000313" key="4">
    <source>
        <dbReference type="Proteomes" id="UP000053562"/>
    </source>
</evidence>
<dbReference type="Proteomes" id="UP000053562">
    <property type="component" value="Unassembled WGS sequence"/>
</dbReference>
<reference evidence="3 4" key="1">
    <citation type="submission" date="2011-08" db="EMBL/GenBank/DDBJ databases">
        <title>The Genome Sequence of Plasmodium vivax India VII.</title>
        <authorList>
            <consortium name="The Broad Institute Genome Sequencing Platform"/>
            <consortium name="The Broad Institute Genome Sequencing Center for Infectious Disease"/>
            <person name="Neafsey D."/>
            <person name="Carlton J."/>
            <person name="Barnwell J."/>
            <person name="Collins W."/>
            <person name="Escalante A."/>
            <person name="Mullikin J."/>
            <person name="Saul A."/>
            <person name="Guigo R."/>
            <person name="Camara F."/>
            <person name="Young S.K."/>
            <person name="Zeng Q."/>
            <person name="Gargeya S."/>
            <person name="Fitzgerald M."/>
            <person name="Haas B."/>
            <person name="Abouelleil A."/>
            <person name="Alvarado L."/>
            <person name="Arachchi H.M."/>
            <person name="Berlin A."/>
            <person name="Brown A."/>
            <person name="Chapman S.B."/>
            <person name="Chen Z."/>
            <person name="Dunbar C."/>
            <person name="Freedman E."/>
            <person name="Gearin G."/>
            <person name="Gellesch M."/>
            <person name="Goldberg J."/>
            <person name="Griggs A."/>
            <person name="Gujja S."/>
            <person name="Heiman D."/>
            <person name="Howarth C."/>
            <person name="Larson L."/>
            <person name="Lui A."/>
            <person name="MacDonald P.J.P."/>
            <person name="Montmayeur A."/>
            <person name="Murphy C."/>
            <person name="Neiman D."/>
            <person name="Pearson M."/>
            <person name="Priest M."/>
            <person name="Roberts A."/>
            <person name="Saif S."/>
            <person name="Shea T."/>
            <person name="Shenoy N."/>
            <person name="Sisk P."/>
            <person name="Stolte C."/>
            <person name="Sykes S."/>
            <person name="Wortman J."/>
            <person name="Nusbaum C."/>
            <person name="Birren B."/>
        </authorList>
    </citation>
    <scope>NUCLEOTIDE SEQUENCE [LARGE SCALE GENOMIC DNA]</scope>
    <source>
        <strain evidence="3 4">India VII</strain>
    </source>
</reference>
<proteinExistence type="predicted"/>
<evidence type="ECO:0000256" key="1">
    <source>
        <dbReference type="SAM" id="MobiDB-lite"/>
    </source>
</evidence>